<protein>
    <submittedName>
        <fullName evidence="7">Transcriptional regulator</fullName>
    </submittedName>
</protein>
<organism evidence="7 8">
    <name type="scientific">Bordetella trematum</name>
    <dbReference type="NCBI Taxonomy" id="123899"/>
    <lineage>
        <taxon>Bacteria</taxon>
        <taxon>Pseudomonadati</taxon>
        <taxon>Pseudomonadota</taxon>
        <taxon>Betaproteobacteria</taxon>
        <taxon>Burkholderiales</taxon>
        <taxon>Alcaligenaceae</taxon>
        <taxon>Bordetella</taxon>
    </lineage>
</organism>
<dbReference type="GeneID" id="56587906"/>
<name>A0A157SAJ7_9BORD</name>
<dbReference type="InterPro" id="IPR020449">
    <property type="entry name" value="Tscrpt_reg_AraC-type_HTH"/>
</dbReference>
<dbReference type="GO" id="GO:0003700">
    <property type="term" value="F:DNA-binding transcription factor activity"/>
    <property type="evidence" value="ECO:0007669"/>
    <property type="project" value="InterPro"/>
</dbReference>
<dbReference type="KEGG" id="btrm:SAMEA390648700688"/>
<keyword evidence="1" id="KW-0678">Repressor</keyword>
<evidence type="ECO:0000256" key="5">
    <source>
        <dbReference type="ARBA" id="ARBA00023163"/>
    </source>
</evidence>
<evidence type="ECO:0000256" key="3">
    <source>
        <dbReference type="ARBA" id="ARBA00023125"/>
    </source>
</evidence>
<gene>
    <name evidence="7" type="primary">ripA_4</name>
    <name evidence="7" type="ORF">SAMEA3906487_00688</name>
</gene>
<dbReference type="FunFam" id="1.10.10.60:FF:000132">
    <property type="entry name" value="AraC family transcriptional regulator"/>
    <property type="match status" value="1"/>
</dbReference>
<dbReference type="SMART" id="SM00342">
    <property type="entry name" value="HTH_ARAC"/>
    <property type="match status" value="1"/>
</dbReference>
<dbReference type="Gene3D" id="2.60.120.10">
    <property type="entry name" value="Jelly Rolls"/>
    <property type="match status" value="1"/>
</dbReference>
<sequence length="261" mass="28705">MRNTLVDPFEDIPRGVVVTANEYVAGSSFPVHRHRRGQFAFASRGTISVATPQGRWLVPPQRACWVPAGIPHEMTMRGHVTMLNVFVSPQEVRAQQLPADCGVHGVSPLLRHLLEEAIDLPALYELEGRAGKLMSLLLAEIAVMPRLSLHAPLPAEPRLAAACRCLFDAPSLAFGLDRMAAEAGMSRRTFTRQFRKQTGVSFAQWRQQVCLLAAIERLSAGQAITRIALDLGYVSPSAFSSVFRRVLGMPPSQYLRAQRAA</sequence>
<accession>A0A157SAJ7</accession>
<dbReference type="Pfam" id="PF02311">
    <property type="entry name" value="AraC_binding"/>
    <property type="match status" value="1"/>
</dbReference>
<feature type="domain" description="HTH araC/xylS-type" evidence="6">
    <location>
        <begin position="176"/>
        <end position="257"/>
    </location>
</feature>
<dbReference type="AlphaFoldDB" id="A0A157SAJ7"/>
<proteinExistence type="predicted"/>
<dbReference type="GO" id="GO:0043565">
    <property type="term" value="F:sequence-specific DNA binding"/>
    <property type="evidence" value="ECO:0007669"/>
    <property type="project" value="InterPro"/>
</dbReference>
<keyword evidence="3" id="KW-0238">DNA-binding</keyword>
<dbReference type="EMBL" id="LT546645">
    <property type="protein sequence ID" value="SAI67311.1"/>
    <property type="molecule type" value="Genomic_DNA"/>
</dbReference>
<dbReference type="Proteomes" id="UP000076825">
    <property type="component" value="Chromosome 1"/>
</dbReference>
<evidence type="ECO:0000313" key="7">
    <source>
        <dbReference type="EMBL" id="SAI67311.1"/>
    </source>
</evidence>
<reference evidence="7 8" key="1">
    <citation type="submission" date="2016-04" db="EMBL/GenBank/DDBJ databases">
        <authorList>
            <consortium name="Pathogen Informatics"/>
        </authorList>
    </citation>
    <scope>NUCLEOTIDE SEQUENCE [LARGE SCALE GENOMIC DNA]</scope>
    <source>
        <strain evidence="7 8">H044680328</strain>
    </source>
</reference>
<dbReference type="SUPFAM" id="SSF46689">
    <property type="entry name" value="Homeodomain-like"/>
    <property type="match status" value="1"/>
</dbReference>
<evidence type="ECO:0000313" key="8">
    <source>
        <dbReference type="Proteomes" id="UP000076825"/>
    </source>
</evidence>
<dbReference type="Pfam" id="PF12833">
    <property type="entry name" value="HTH_18"/>
    <property type="match status" value="1"/>
</dbReference>
<dbReference type="OrthoDB" id="2536004at2"/>
<dbReference type="PRINTS" id="PR00032">
    <property type="entry name" value="HTHARAC"/>
</dbReference>
<evidence type="ECO:0000259" key="6">
    <source>
        <dbReference type="PROSITE" id="PS01124"/>
    </source>
</evidence>
<dbReference type="eggNOG" id="COG2207">
    <property type="taxonomic scope" value="Bacteria"/>
</dbReference>
<keyword evidence="2" id="KW-0805">Transcription regulation</keyword>
<dbReference type="PATRIC" id="fig|123899.6.peg.661"/>
<dbReference type="PROSITE" id="PS01124">
    <property type="entry name" value="HTH_ARAC_FAMILY_2"/>
    <property type="match status" value="1"/>
</dbReference>
<dbReference type="PANTHER" id="PTHR11019:SF159">
    <property type="entry name" value="TRANSCRIPTIONAL REGULATOR-RELATED"/>
    <property type="match status" value="1"/>
</dbReference>
<dbReference type="InterPro" id="IPR018060">
    <property type="entry name" value="HTH_AraC"/>
</dbReference>
<dbReference type="InterPro" id="IPR003313">
    <property type="entry name" value="AraC-bd"/>
</dbReference>
<dbReference type="RefSeq" id="WP_115638844.1">
    <property type="nucleotide sequence ID" value="NZ_CP016340.1"/>
</dbReference>
<dbReference type="InterPro" id="IPR014710">
    <property type="entry name" value="RmlC-like_jellyroll"/>
</dbReference>
<keyword evidence="5" id="KW-0804">Transcription</keyword>
<keyword evidence="8" id="KW-1185">Reference proteome</keyword>
<dbReference type="SUPFAM" id="SSF51182">
    <property type="entry name" value="RmlC-like cupins"/>
    <property type="match status" value="1"/>
</dbReference>
<dbReference type="Gene3D" id="1.10.10.60">
    <property type="entry name" value="Homeodomain-like"/>
    <property type="match status" value="2"/>
</dbReference>
<evidence type="ECO:0000256" key="1">
    <source>
        <dbReference type="ARBA" id="ARBA00022491"/>
    </source>
</evidence>
<evidence type="ECO:0000256" key="4">
    <source>
        <dbReference type="ARBA" id="ARBA00023159"/>
    </source>
</evidence>
<dbReference type="STRING" id="123899.SAMEA3906487_00688"/>
<dbReference type="InterPro" id="IPR009057">
    <property type="entry name" value="Homeodomain-like_sf"/>
</dbReference>
<dbReference type="CDD" id="cd06124">
    <property type="entry name" value="cupin_NimR-like_N"/>
    <property type="match status" value="1"/>
</dbReference>
<keyword evidence="4" id="KW-0010">Activator</keyword>
<dbReference type="PANTHER" id="PTHR11019">
    <property type="entry name" value="HTH-TYPE TRANSCRIPTIONAL REGULATOR NIMR"/>
    <property type="match status" value="1"/>
</dbReference>
<evidence type="ECO:0000256" key="2">
    <source>
        <dbReference type="ARBA" id="ARBA00023015"/>
    </source>
</evidence>
<dbReference type="InterPro" id="IPR011051">
    <property type="entry name" value="RmlC_Cupin_sf"/>
</dbReference>